<dbReference type="InterPro" id="IPR051601">
    <property type="entry name" value="Serine_prot/Carboxylest_S33"/>
</dbReference>
<evidence type="ECO:0000256" key="3">
    <source>
        <dbReference type="ARBA" id="ARBA00022801"/>
    </source>
</evidence>
<evidence type="ECO:0000256" key="2">
    <source>
        <dbReference type="ARBA" id="ARBA00022729"/>
    </source>
</evidence>
<dbReference type="PANTHER" id="PTHR43248">
    <property type="entry name" value="2-SUCCINYL-6-HYDROXY-2,4-CYCLOHEXADIENE-1-CARBOXYLATE SYNTHASE"/>
    <property type="match status" value="1"/>
</dbReference>
<proteinExistence type="inferred from homology"/>
<dbReference type="AlphaFoldDB" id="A0A4D4JIQ3"/>
<dbReference type="RefSeq" id="WP_225978793.1">
    <property type="nucleotide sequence ID" value="NZ_BJFL01000055.1"/>
</dbReference>
<dbReference type="Pfam" id="PF00561">
    <property type="entry name" value="Abhydrolase_1"/>
    <property type="match status" value="1"/>
</dbReference>
<feature type="chain" id="PRO_5020959788" evidence="4">
    <location>
        <begin position="28"/>
        <end position="531"/>
    </location>
</feature>
<dbReference type="PROSITE" id="PS51257">
    <property type="entry name" value="PROKAR_LIPOPROTEIN"/>
    <property type="match status" value="1"/>
</dbReference>
<evidence type="ECO:0000313" key="6">
    <source>
        <dbReference type="EMBL" id="GDY33767.1"/>
    </source>
</evidence>
<dbReference type="Gene3D" id="3.40.50.1820">
    <property type="entry name" value="alpha/beta hydrolase"/>
    <property type="match status" value="1"/>
</dbReference>
<evidence type="ECO:0000259" key="5">
    <source>
        <dbReference type="Pfam" id="PF00561"/>
    </source>
</evidence>
<reference evidence="7" key="1">
    <citation type="submission" date="2019-04" db="EMBL/GenBank/DDBJ databases">
        <title>Draft genome sequence of Pseudonocardiaceae bacterium SL3-2-4.</title>
        <authorList>
            <person name="Ningsih F."/>
            <person name="Yokota A."/>
            <person name="Sakai Y."/>
            <person name="Nanatani K."/>
            <person name="Yabe S."/>
            <person name="Oetari A."/>
            <person name="Sjamsuridzal W."/>
        </authorList>
    </citation>
    <scope>NUCLEOTIDE SEQUENCE [LARGE SCALE GENOMIC DNA]</scope>
    <source>
        <strain evidence="7">SL3-2-4</strain>
    </source>
</reference>
<keyword evidence="7" id="KW-1185">Reference proteome</keyword>
<evidence type="ECO:0000256" key="1">
    <source>
        <dbReference type="ARBA" id="ARBA00010088"/>
    </source>
</evidence>
<name>A0A4D4JIQ3_9PSEU</name>
<sequence length="531" mass="56368">MFGRRRPLIGLLTVVVAAGLLAGCTSATPGAPTGVRVETRGPVGPVPAGLDRFYGQPVGWGDCAAYEAPSGATPGTYTGKHMECARVTVPLDYANPNGRTITLALIRRPASQPDRRIGSLLVNPGGPGASGLQAAASLVDRVSGNELGQRFDVVGFDPRGVGASDPDVRCLTDPEHDAERLLDETDASPAGVTRTETDHRDYAQKCAQRTGADMLSHVGTKDVAKDLDVLRSALGDQKLTYLGYSYGTRIGSSYAEQFPNNVRALLLDGAVDPTQNPVDAETAQAAGFQQAFNQFAAWCAPRQDCALGHDPAAATQAFRDLTIPLIRHPMPAGDGRVLSYSDATTAAIQALYTQSLWESLNTGLNELRRGSGRGMMALADVYYERDTSGHYSTTTDAFNAVHCVDDTRITDEAQQRLAQQRYQTAAPFLNSGNPPSPALDYCAYWPVPPTDTPHQPSVAGLPPVLVVSTTRDPATPYQAGVNLANALHGGLLTFEGTQHTVFLQGNGCVDAAGVRYLVDLRLPPPGTRCAR</sequence>
<protein>
    <submittedName>
        <fullName evidence="6">Alpha/beta hydrolase</fullName>
    </submittedName>
</protein>
<dbReference type="GO" id="GO:0016787">
    <property type="term" value="F:hydrolase activity"/>
    <property type="evidence" value="ECO:0007669"/>
    <property type="project" value="UniProtKB-KW"/>
</dbReference>
<gene>
    <name evidence="6" type="ORF">GTS_54000</name>
</gene>
<dbReference type="EMBL" id="BJFL01000055">
    <property type="protein sequence ID" value="GDY33767.1"/>
    <property type="molecule type" value="Genomic_DNA"/>
</dbReference>
<dbReference type="Proteomes" id="UP000298860">
    <property type="component" value="Unassembled WGS sequence"/>
</dbReference>
<keyword evidence="3 6" id="KW-0378">Hydrolase</keyword>
<accession>A0A4D4JIQ3</accession>
<dbReference type="PANTHER" id="PTHR43248:SF29">
    <property type="entry name" value="TRIPEPTIDYL AMINOPEPTIDASE"/>
    <property type="match status" value="1"/>
</dbReference>
<evidence type="ECO:0000313" key="7">
    <source>
        <dbReference type="Proteomes" id="UP000298860"/>
    </source>
</evidence>
<feature type="domain" description="AB hydrolase-1" evidence="5">
    <location>
        <begin position="120"/>
        <end position="505"/>
    </location>
</feature>
<evidence type="ECO:0000256" key="4">
    <source>
        <dbReference type="SAM" id="SignalP"/>
    </source>
</evidence>
<keyword evidence="2 4" id="KW-0732">Signal</keyword>
<dbReference type="InterPro" id="IPR000073">
    <property type="entry name" value="AB_hydrolase_1"/>
</dbReference>
<feature type="signal peptide" evidence="4">
    <location>
        <begin position="1"/>
        <end position="27"/>
    </location>
</feature>
<dbReference type="SUPFAM" id="SSF53474">
    <property type="entry name" value="alpha/beta-Hydrolases"/>
    <property type="match status" value="1"/>
</dbReference>
<organism evidence="6 7">
    <name type="scientific">Gandjariella thermophila</name>
    <dbReference type="NCBI Taxonomy" id="1931992"/>
    <lineage>
        <taxon>Bacteria</taxon>
        <taxon>Bacillati</taxon>
        <taxon>Actinomycetota</taxon>
        <taxon>Actinomycetes</taxon>
        <taxon>Pseudonocardiales</taxon>
        <taxon>Pseudonocardiaceae</taxon>
        <taxon>Gandjariella</taxon>
    </lineage>
</organism>
<comment type="caution">
    <text evidence="6">The sequence shown here is derived from an EMBL/GenBank/DDBJ whole genome shotgun (WGS) entry which is preliminary data.</text>
</comment>
<dbReference type="InterPro" id="IPR029058">
    <property type="entry name" value="AB_hydrolase_fold"/>
</dbReference>
<comment type="similarity">
    <text evidence="1">Belongs to the peptidase S33 family.</text>
</comment>